<sequence length="180" mass="20483">MSPGGTRSPILAEIRAQLRGRTTQNNDMGSDLMGNMHLTDYHRIRKKSWRHMMRPIVDVTPGVASKERERIIDRAIEQVSWLAKQVTVRSLRYETGRCWLRSQRSIDERTNGWTYERTPARLRSYVTSALLCAYPLAAPSLAFSGAFGPPAEGPSGSTLSESACVKKKDRKYNKEKKDRR</sequence>
<dbReference type="AlphaFoldDB" id="A0A834PAK0"/>
<comment type="caution">
    <text evidence="2">The sequence shown here is derived from an EMBL/GenBank/DDBJ whole genome shotgun (WGS) entry which is preliminary data.</text>
</comment>
<reference evidence="2" key="1">
    <citation type="journal article" date="2020" name="G3 (Bethesda)">
        <title>High-Quality Assemblies for Three Invasive Social Wasps from the &lt;i&gt;Vespula&lt;/i&gt; Genus.</title>
        <authorList>
            <person name="Harrop T.W.R."/>
            <person name="Guhlin J."/>
            <person name="McLaughlin G.M."/>
            <person name="Permina E."/>
            <person name="Stockwell P."/>
            <person name="Gilligan J."/>
            <person name="Le Lec M.F."/>
            <person name="Gruber M.A.M."/>
            <person name="Quinn O."/>
            <person name="Lovegrove M."/>
            <person name="Duncan E.J."/>
            <person name="Remnant E.J."/>
            <person name="Van Eeckhoven J."/>
            <person name="Graham B."/>
            <person name="Knapp R.A."/>
            <person name="Langford K.W."/>
            <person name="Kronenberg Z."/>
            <person name="Press M.O."/>
            <person name="Eacker S.M."/>
            <person name="Wilson-Rankin E.E."/>
            <person name="Purcell J."/>
            <person name="Lester P.J."/>
            <person name="Dearden P.K."/>
        </authorList>
    </citation>
    <scope>NUCLEOTIDE SEQUENCE</scope>
    <source>
        <strain evidence="2">Volc-1</strain>
    </source>
</reference>
<evidence type="ECO:0000313" key="2">
    <source>
        <dbReference type="EMBL" id="KAF7434473.1"/>
    </source>
</evidence>
<name>A0A834PAK0_VESPE</name>
<proteinExistence type="predicted"/>
<feature type="region of interest" description="Disordered" evidence="1">
    <location>
        <begin position="150"/>
        <end position="180"/>
    </location>
</feature>
<feature type="compositionally biased region" description="Basic residues" evidence="1">
    <location>
        <begin position="165"/>
        <end position="180"/>
    </location>
</feature>
<gene>
    <name evidence="2" type="ORF">H0235_002664</name>
</gene>
<protein>
    <submittedName>
        <fullName evidence="2">Uncharacterized protein</fullName>
    </submittedName>
</protein>
<dbReference type="Proteomes" id="UP000600918">
    <property type="component" value="Unassembled WGS sequence"/>
</dbReference>
<dbReference type="EMBL" id="JACSDY010000002">
    <property type="protein sequence ID" value="KAF7434473.1"/>
    <property type="molecule type" value="Genomic_DNA"/>
</dbReference>
<organism evidence="2 3">
    <name type="scientific">Vespula pensylvanica</name>
    <name type="common">Western yellow jacket</name>
    <name type="synonym">Wasp</name>
    <dbReference type="NCBI Taxonomy" id="30213"/>
    <lineage>
        <taxon>Eukaryota</taxon>
        <taxon>Metazoa</taxon>
        <taxon>Ecdysozoa</taxon>
        <taxon>Arthropoda</taxon>
        <taxon>Hexapoda</taxon>
        <taxon>Insecta</taxon>
        <taxon>Pterygota</taxon>
        <taxon>Neoptera</taxon>
        <taxon>Endopterygota</taxon>
        <taxon>Hymenoptera</taxon>
        <taxon>Apocrita</taxon>
        <taxon>Aculeata</taxon>
        <taxon>Vespoidea</taxon>
        <taxon>Vespidae</taxon>
        <taxon>Vespinae</taxon>
        <taxon>Vespula</taxon>
    </lineage>
</organism>
<accession>A0A834PAK0</accession>
<evidence type="ECO:0000256" key="1">
    <source>
        <dbReference type="SAM" id="MobiDB-lite"/>
    </source>
</evidence>
<keyword evidence="3" id="KW-1185">Reference proteome</keyword>
<evidence type="ECO:0000313" key="3">
    <source>
        <dbReference type="Proteomes" id="UP000600918"/>
    </source>
</evidence>